<feature type="transmembrane region" description="Helical" evidence="2">
    <location>
        <begin position="32"/>
        <end position="53"/>
    </location>
</feature>
<evidence type="ECO:0000256" key="2">
    <source>
        <dbReference type="SAM" id="Phobius"/>
    </source>
</evidence>
<dbReference type="GeneID" id="94583239"/>
<reference evidence="3 4" key="1">
    <citation type="journal article" date="2016" name="PLoS ONE">
        <title>Sequence Assembly of Yarrowia lipolytica Strain W29/CLIB89 Shows Transposable Element Diversity.</title>
        <authorList>
            <person name="Magnan C."/>
            <person name="Yu J."/>
            <person name="Chang I."/>
            <person name="Jahn E."/>
            <person name="Kanomata Y."/>
            <person name="Wu J."/>
            <person name="Zeller M."/>
            <person name="Oakes M."/>
            <person name="Baldi P."/>
            <person name="Sandmeyer S."/>
        </authorList>
    </citation>
    <scope>NUCLEOTIDE SEQUENCE [LARGE SCALE GENOMIC DNA]</scope>
    <source>
        <strain evidence="4">CLIB89(W29)</strain>
    </source>
</reference>
<keyword evidence="2" id="KW-1133">Transmembrane helix</keyword>
<evidence type="ECO:0000256" key="1">
    <source>
        <dbReference type="SAM" id="MobiDB-lite"/>
    </source>
</evidence>
<name>A0A1D8NDC7_YARLL</name>
<dbReference type="EMBL" id="CP017556">
    <property type="protein sequence ID" value="AOW03636.1"/>
    <property type="molecule type" value="Genomic_DNA"/>
</dbReference>
<evidence type="ECO:0000313" key="4">
    <source>
        <dbReference type="Proteomes" id="UP000182444"/>
    </source>
</evidence>
<gene>
    <name evidence="3" type="ORF">YALI1_D07335g</name>
</gene>
<dbReference type="VEuPathDB" id="FungiDB:YALI1_D07335g"/>
<feature type="region of interest" description="Disordered" evidence="1">
    <location>
        <begin position="68"/>
        <end position="88"/>
    </location>
</feature>
<protein>
    <submittedName>
        <fullName evidence="3">Uncharacterized protein</fullName>
    </submittedName>
</protein>
<accession>A0A1D8NDC7</accession>
<proteinExistence type="predicted"/>
<dbReference type="Proteomes" id="UP000182444">
    <property type="component" value="Chromosome 1D"/>
</dbReference>
<feature type="compositionally biased region" description="Low complexity" evidence="1">
    <location>
        <begin position="68"/>
        <end position="78"/>
    </location>
</feature>
<dbReference type="AlphaFoldDB" id="A0A1D8NDC7"/>
<dbReference type="RefSeq" id="XP_068138725.1">
    <property type="nucleotide sequence ID" value="XM_068282624.1"/>
</dbReference>
<sequence length="88" mass="10089">MAFARLTSGWSGVVEWSDSVDIVPWLRSWRNYAVMATAMIATLSIVVCCRRFVSQQNCHWKCNIQHYRPSSRSCSCSPEAVPDSYLQR</sequence>
<keyword evidence="2" id="KW-0812">Transmembrane</keyword>
<keyword evidence="2" id="KW-0472">Membrane</keyword>
<organism evidence="3 4">
    <name type="scientific">Yarrowia lipolytica</name>
    <name type="common">Candida lipolytica</name>
    <dbReference type="NCBI Taxonomy" id="4952"/>
    <lineage>
        <taxon>Eukaryota</taxon>
        <taxon>Fungi</taxon>
        <taxon>Dikarya</taxon>
        <taxon>Ascomycota</taxon>
        <taxon>Saccharomycotina</taxon>
        <taxon>Dipodascomycetes</taxon>
        <taxon>Dipodascales</taxon>
        <taxon>Dipodascales incertae sedis</taxon>
        <taxon>Yarrowia</taxon>
    </lineage>
</organism>
<evidence type="ECO:0000313" key="3">
    <source>
        <dbReference type="EMBL" id="AOW03636.1"/>
    </source>
</evidence>